<name>A0A9W9IC37_9EURO</name>
<dbReference type="InterPro" id="IPR029058">
    <property type="entry name" value="AB_hydrolase_fold"/>
</dbReference>
<dbReference type="EMBL" id="JAPQKN010000001">
    <property type="protein sequence ID" value="KAJ5174923.1"/>
    <property type="molecule type" value="Genomic_DNA"/>
</dbReference>
<dbReference type="GeneID" id="81422101"/>
<comment type="caution">
    <text evidence="2">The sequence shown here is derived from an EMBL/GenBank/DDBJ whole genome shotgun (WGS) entry which is preliminary data.</text>
</comment>
<dbReference type="OrthoDB" id="3057168at2759"/>
<gene>
    <name evidence="2" type="ORF">N7482_000800</name>
</gene>
<dbReference type="GO" id="GO:0072330">
    <property type="term" value="P:monocarboxylic acid biosynthetic process"/>
    <property type="evidence" value="ECO:0007669"/>
    <property type="project" value="UniProtKB-ARBA"/>
</dbReference>
<dbReference type="InterPro" id="IPR018712">
    <property type="entry name" value="Tle1-like_cat"/>
</dbReference>
<dbReference type="PANTHER" id="PTHR33840">
    <property type="match status" value="1"/>
</dbReference>
<organism evidence="2 3">
    <name type="scientific">Penicillium canariense</name>
    <dbReference type="NCBI Taxonomy" id="189055"/>
    <lineage>
        <taxon>Eukaryota</taxon>
        <taxon>Fungi</taxon>
        <taxon>Dikarya</taxon>
        <taxon>Ascomycota</taxon>
        <taxon>Pezizomycotina</taxon>
        <taxon>Eurotiomycetes</taxon>
        <taxon>Eurotiomycetidae</taxon>
        <taxon>Eurotiales</taxon>
        <taxon>Aspergillaceae</taxon>
        <taxon>Penicillium</taxon>
    </lineage>
</organism>
<dbReference type="GO" id="GO:0017000">
    <property type="term" value="P:antibiotic biosynthetic process"/>
    <property type="evidence" value="ECO:0007669"/>
    <property type="project" value="UniProtKB-ARBA"/>
</dbReference>
<dbReference type="SUPFAM" id="SSF53474">
    <property type="entry name" value="alpha/beta-Hydrolases"/>
    <property type="match status" value="1"/>
</dbReference>
<dbReference type="AlphaFoldDB" id="A0A9W9IC37"/>
<reference evidence="2" key="2">
    <citation type="journal article" date="2023" name="IMA Fungus">
        <title>Comparative genomic study of the Penicillium genus elucidates a diverse pangenome and 15 lateral gene transfer events.</title>
        <authorList>
            <person name="Petersen C."/>
            <person name="Sorensen T."/>
            <person name="Nielsen M.R."/>
            <person name="Sondergaard T.E."/>
            <person name="Sorensen J.L."/>
            <person name="Fitzpatrick D.A."/>
            <person name="Frisvad J.C."/>
            <person name="Nielsen K.L."/>
        </authorList>
    </citation>
    <scope>NUCLEOTIDE SEQUENCE</scope>
    <source>
        <strain evidence="2">IBT 26290</strain>
    </source>
</reference>
<keyword evidence="3" id="KW-1185">Reference proteome</keyword>
<reference evidence="2" key="1">
    <citation type="submission" date="2022-11" db="EMBL/GenBank/DDBJ databases">
        <authorList>
            <person name="Petersen C."/>
        </authorList>
    </citation>
    <scope>NUCLEOTIDE SEQUENCE</scope>
    <source>
        <strain evidence="2">IBT 26290</strain>
    </source>
</reference>
<protein>
    <recommendedName>
        <fullName evidence="1">T6SS Phospholipase effector Tle1-like catalytic domain-containing protein</fullName>
    </recommendedName>
</protein>
<dbReference type="RefSeq" id="XP_056546531.1">
    <property type="nucleotide sequence ID" value="XM_056682925.1"/>
</dbReference>
<dbReference type="PANTHER" id="PTHR33840:SF1">
    <property type="entry name" value="TLE1 PHOSPHOLIPASE DOMAIN-CONTAINING PROTEIN"/>
    <property type="match status" value="1"/>
</dbReference>
<feature type="domain" description="T6SS Phospholipase effector Tle1-like catalytic" evidence="1">
    <location>
        <begin position="6"/>
        <end position="290"/>
    </location>
</feature>
<sequence>MATQGKRLVVCLDGTWINSDQGYNRPTLHDPNYTLQVPSNVTRLYRALRKKGLDGKSQVVYYHPGVGTSGTISDTIAGGVFGAGVDENIREAYSFIATNYEPGDEIFLIGFSRGAFTARSVAGLMTEIGLLTNRGMEYLYPIFKDSENFRNPNYKDKFPTIPFPNKPIDQREYKLRLEDEGLTRLYDPDGYRIKIRCVAVFDTVGSLGALAIISGGSWYDTTLSNTIEHAFQALALDEVRTSFAPAVWERPRGVHTDLRQVWFCGAHSNVGGGLPDQELANVTMAWMMDQLADLGVAFEADTIDLLFQESVRYYYDQSEDGEPTDDSRKRKRWKQWAVDSIYEEHKPVRPWGLGEIVQPETGFYKLAGKTTRTPGMYHRVDPQTALPTEYFLEGTNERIHRSVRIRLALDGLNYDDVGLYKCRALLRKGPWQLEKLRVRSRREIRERDAYGDEDDLIQQSQDYRWGWVYDGPAEETPPQTILMEEELGPYEKKLLGLNKGMLTTAVVLIESPTDLILDVAGRPFYRAILRDDKR</sequence>
<accession>A0A9W9IC37</accession>
<proteinExistence type="predicted"/>
<dbReference type="Proteomes" id="UP001149163">
    <property type="component" value="Unassembled WGS sequence"/>
</dbReference>
<evidence type="ECO:0000313" key="2">
    <source>
        <dbReference type="EMBL" id="KAJ5174923.1"/>
    </source>
</evidence>
<evidence type="ECO:0000313" key="3">
    <source>
        <dbReference type="Proteomes" id="UP001149163"/>
    </source>
</evidence>
<dbReference type="Pfam" id="PF09994">
    <property type="entry name" value="T6SS_Tle1-like_cat"/>
    <property type="match status" value="1"/>
</dbReference>
<evidence type="ECO:0000259" key="1">
    <source>
        <dbReference type="Pfam" id="PF09994"/>
    </source>
</evidence>